<reference evidence="2" key="1">
    <citation type="journal article" date="2020" name="Nature">
        <title>Giant virus diversity and host interactions through global metagenomics.</title>
        <authorList>
            <person name="Schulz F."/>
            <person name="Roux S."/>
            <person name="Paez-Espino D."/>
            <person name="Jungbluth S."/>
            <person name="Walsh D.A."/>
            <person name="Denef V.J."/>
            <person name="McMahon K.D."/>
            <person name="Konstantinidis K.T."/>
            <person name="Eloe-Fadrosh E.A."/>
            <person name="Kyrpides N.C."/>
            <person name="Woyke T."/>
        </authorList>
    </citation>
    <scope>NUCLEOTIDE SEQUENCE</scope>
    <source>
        <strain evidence="2">GVMAG-M-3300023174-24</strain>
    </source>
</reference>
<accession>A0A6C0DL13</accession>
<dbReference type="InterPro" id="IPR036873">
    <property type="entry name" value="Rhodanese-like_dom_sf"/>
</dbReference>
<proteinExistence type="predicted"/>
<evidence type="ECO:0000259" key="1">
    <source>
        <dbReference type="PROSITE" id="PS50206"/>
    </source>
</evidence>
<dbReference type="EMBL" id="MN739632">
    <property type="protein sequence ID" value="QHT17237.1"/>
    <property type="molecule type" value="Genomic_DNA"/>
</dbReference>
<protein>
    <recommendedName>
        <fullName evidence="1">Rhodanese domain-containing protein</fullName>
    </recommendedName>
</protein>
<evidence type="ECO:0000313" key="2">
    <source>
        <dbReference type="EMBL" id="QHT17237.1"/>
    </source>
</evidence>
<dbReference type="InterPro" id="IPR001763">
    <property type="entry name" value="Rhodanese-like_dom"/>
</dbReference>
<dbReference type="SUPFAM" id="SSF52821">
    <property type="entry name" value="Rhodanese/Cell cycle control phosphatase"/>
    <property type="match status" value="1"/>
</dbReference>
<dbReference type="Pfam" id="PF00581">
    <property type="entry name" value="Rhodanese"/>
    <property type="match status" value="1"/>
</dbReference>
<name>A0A6C0DL13_9ZZZZ</name>
<sequence>MFNGLFQKTYIKISFEDIQFILKSSYKSESIIINTLPIIEQDCLIKNTISYNSEESLINDLMTKYEFKKYKFIIYGKHSNDDSVEKKAKQLLNLGFSNVYVYVGGLFEWLLLQDIYGFDEFPTSKKVLDILKFKPPRTFETKMLLL</sequence>
<dbReference type="PROSITE" id="PS50206">
    <property type="entry name" value="RHODANESE_3"/>
    <property type="match status" value="1"/>
</dbReference>
<feature type="domain" description="Rhodanese" evidence="1">
    <location>
        <begin position="88"/>
        <end position="114"/>
    </location>
</feature>
<dbReference type="AlphaFoldDB" id="A0A6C0DL13"/>
<organism evidence="2">
    <name type="scientific">viral metagenome</name>
    <dbReference type="NCBI Taxonomy" id="1070528"/>
    <lineage>
        <taxon>unclassified sequences</taxon>
        <taxon>metagenomes</taxon>
        <taxon>organismal metagenomes</taxon>
    </lineage>
</organism>